<dbReference type="Gene3D" id="3.40.50.2000">
    <property type="entry name" value="Glycogen Phosphorylase B"/>
    <property type="match status" value="1"/>
</dbReference>
<accession>A0ABT3T4U9</accession>
<dbReference type="RefSeq" id="WP_279248589.1">
    <property type="nucleotide sequence ID" value="NZ_SHNO01000001.1"/>
</dbReference>
<dbReference type="Proteomes" id="UP001143304">
    <property type="component" value="Unassembled WGS sequence"/>
</dbReference>
<dbReference type="CDD" id="cd04186">
    <property type="entry name" value="GT_2_like_c"/>
    <property type="match status" value="1"/>
</dbReference>
<evidence type="ECO:0000259" key="2">
    <source>
        <dbReference type="Pfam" id="PF00535"/>
    </source>
</evidence>
<gene>
    <name evidence="3" type="ORF">EYC82_05735</name>
</gene>
<dbReference type="Gene3D" id="3.90.550.10">
    <property type="entry name" value="Spore Coat Polysaccharide Biosynthesis Protein SpsA, Chain A"/>
    <property type="match status" value="1"/>
</dbReference>
<comment type="caution">
    <text evidence="3">The sequence shown here is derived from an EMBL/GenBank/DDBJ whole genome shotgun (WGS) entry which is preliminary data.</text>
</comment>
<dbReference type="CDD" id="cd03801">
    <property type="entry name" value="GT4_PimA-like"/>
    <property type="match status" value="1"/>
</dbReference>
<protein>
    <submittedName>
        <fullName evidence="3">Glycosyltransferase</fullName>
    </submittedName>
</protein>
<sequence length="1318" mass="149907">MKNCLVVLGMHRSGTSAFTGILDILGLNLGTVMLETQSDNPKGFFENKYVVQANDCILDTLNSSWDDTLPLPARWTEQFEESQLQLDIRAFLRTDLANDQISALKDPRLSRLLPLWMPLLTAEDVAPHFALVVRNPLEIANSLAERNGFSVEKSLVLWMQYMVDAERNTRKHPRGFLSYDALLRDPQQCVGKVFASIGFELPSLTEESKNKLSDFLDQKMRHHQVHDEALASQCPAVIRDYYQLLCKIADAGTTNTEDLLQLDELQQQFEASQKLFYNSDLLKLRDQHLETQSPQWFRDELREIRADFETDKVFREYRYIANTDALYKERELQLDVSQFISTPPWRVYKKYQETVEKILPAGTALRGLLQQVKLGLAGLSGKAREDEGERSRSAPDSIGADEAGQPATPEIPKWEPLTFATSEDPQISIIIPVYNNWHFTYTCLKSVHQHTSGRFEIIVVDNNSSDVTPQLLADMSGIKVLTNESNEVFVNACNQAALEASGEYILLLNNDTEVSEQWIDALLDPFQDPLTGIVGGKLVYPNGKLQEAGGIIWRDGTGCNYGHDDDPELPCYSYRRAVDYCSGACLIIPRSLWQAVGGFDTRYAPAYYEDTDLCFTVRSMGYRVIYQPRARIVHFGGASAGKKTTSGYKRFQEVNRHKFVEKWQGILARDHVTSAEGTGMARERGASRHILIIDHYAPTWDRDSGSQRMLSMLQIFKQMDYRVSFWPDDLTYDRKYTGALQDLGVEAQYGDINFENFIQEEGNSLDAVLMSRPATAKKYLHLVKKYSTAQTIFDTVDLHYVREQRRLELEVQQWKNLEFYLAEETDTTFVVSPIEKELLATEPFADKVNVVSNIHSLEPCEKGFEARSGLMFIGGFHHPPNEEGIVWFIEYILPLVRQKIPDIELTIVGSEPSDRILALANDHITIAGYVEDVSGYFQSCRVFVSPLLHGAGVKGKIGQSFSYGLPVVTTTIGAEGMNLTDQHNALITDSETAFAEKVIDLYTDKFLWQKLSTNCREVIRQQFSFEAIRSALEGALWSGPDDRPAPDKQTRVLLVHCHIFKNAGTTLDWSLERSLSAGFTDHRDDDNMRKGASFLGPYIDSHPDLKAISSHHIRFPLPQPDNTKLLPIISIRHPIDRARSVYEFEKKQDADTPGAIAAKKLSFSEYINWRLQPEISPTIRNYHCCFCTGLFEQEIGQQEYCNSVALLSKTPGLVIVERYDESMLLLETQLRPYFPEIDLAYVRQNSTQNQGQDLEERIASVYEELGPDLTRQFREANHWDMQLYEDANALFNERWGSLGRPAQRLDAFRQRCQSLSEK</sequence>
<name>A0ABT3T4U9_9GAMM</name>
<dbReference type="Gene3D" id="3.40.50.300">
    <property type="entry name" value="P-loop containing nucleotide triphosphate hydrolases"/>
    <property type="match status" value="2"/>
</dbReference>
<dbReference type="EMBL" id="SHNO01000001">
    <property type="protein sequence ID" value="MCX2976850.1"/>
    <property type="molecule type" value="Genomic_DNA"/>
</dbReference>
<dbReference type="InterPro" id="IPR029044">
    <property type="entry name" value="Nucleotide-diphossugar_trans"/>
</dbReference>
<feature type="compositionally biased region" description="Basic and acidic residues" evidence="1">
    <location>
        <begin position="383"/>
        <end position="393"/>
    </location>
</feature>
<dbReference type="Pfam" id="PF00535">
    <property type="entry name" value="Glycos_transf_2"/>
    <property type="match status" value="1"/>
</dbReference>
<evidence type="ECO:0000313" key="4">
    <source>
        <dbReference type="Proteomes" id="UP001143304"/>
    </source>
</evidence>
<evidence type="ECO:0000313" key="3">
    <source>
        <dbReference type="EMBL" id="MCX2976850.1"/>
    </source>
</evidence>
<feature type="region of interest" description="Disordered" evidence="1">
    <location>
        <begin position="383"/>
        <end position="412"/>
    </location>
</feature>
<dbReference type="PANTHER" id="PTHR43179">
    <property type="entry name" value="RHAMNOSYLTRANSFERASE WBBL"/>
    <property type="match status" value="1"/>
</dbReference>
<dbReference type="SUPFAM" id="SSF52540">
    <property type="entry name" value="P-loop containing nucleoside triphosphate hydrolases"/>
    <property type="match status" value="1"/>
</dbReference>
<dbReference type="PANTHER" id="PTHR43179:SF7">
    <property type="entry name" value="RHAMNOSYLTRANSFERASE WBBL"/>
    <property type="match status" value="1"/>
</dbReference>
<keyword evidence="4" id="KW-1185">Reference proteome</keyword>
<proteinExistence type="predicted"/>
<dbReference type="Pfam" id="PF13692">
    <property type="entry name" value="Glyco_trans_1_4"/>
    <property type="match status" value="1"/>
</dbReference>
<dbReference type="InterPro" id="IPR001173">
    <property type="entry name" value="Glyco_trans_2-like"/>
</dbReference>
<evidence type="ECO:0000256" key="1">
    <source>
        <dbReference type="SAM" id="MobiDB-lite"/>
    </source>
</evidence>
<organism evidence="3 4">
    <name type="scientific">Candidatus Marimicrobium litorale</name>
    <dbReference type="NCBI Taxonomy" id="2518991"/>
    <lineage>
        <taxon>Bacteria</taxon>
        <taxon>Pseudomonadati</taxon>
        <taxon>Pseudomonadota</taxon>
        <taxon>Gammaproteobacteria</taxon>
        <taxon>Cellvibrionales</taxon>
        <taxon>Halieaceae</taxon>
        <taxon>Marimicrobium</taxon>
    </lineage>
</organism>
<dbReference type="SUPFAM" id="SSF53448">
    <property type="entry name" value="Nucleotide-diphospho-sugar transferases"/>
    <property type="match status" value="1"/>
</dbReference>
<feature type="domain" description="Glycosyltransferase 2-like" evidence="2">
    <location>
        <begin position="428"/>
        <end position="546"/>
    </location>
</feature>
<dbReference type="SUPFAM" id="SSF53756">
    <property type="entry name" value="UDP-Glycosyltransferase/glycogen phosphorylase"/>
    <property type="match status" value="1"/>
</dbReference>
<reference evidence="3" key="1">
    <citation type="submission" date="2019-02" db="EMBL/GenBank/DDBJ databases">
        <authorList>
            <person name="Li S.-H."/>
        </authorList>
    </citation>
    <scope>NUCLEOTIDE SEQUENCE</scope>
    <source>
        <strain evidence="3">IMCC11814</strain>
    </source>
</reference>
<dbReference type="InterPro" id="IPR027417">
    <property type="entry name" value="P-loop_NTPase"/>
</dbReference>